<evidence type="ECO:0000256" key="20">
    <source>
        <dbReference type="ARBA" id="ARBA00047995"/>
    </source>
</evidence>
<feature type="region of interest" description="Disordered" evidence="22">
    <location>
        <begin position="584"/>
        <end position="618"/>
    </location>
</feature>
<dbReference type="EMBL" id="MSFN02000005">
    <property type="protein sequence ID" value="PTU19779.1"/>
    <property type="molecule type" value="Genomic_DNA"/>
</dbReference>
<sequence length="674" mass="75223">MADDSPHREDELVEEEEELDDTGYKSVRDAVLFAIDVSDSMLLPRSSPDSKKSTQESPTTAALKCAYHLMQQRIISNPHDMIGVLLYGTESSKFYNEDENSRGDLSYPNCYLLTDLDIPSAHEVLELRSLVEDEEKAKEVLVPSSGPVSMANLLFCANQIFTSKAPNFISRRLFIVTDNDNPHGDNKSLRSAATVRAKDLYDLGVTIELFPISQPDHEFDTSKFYDDIIYKASPTDPEAPAYLKPDSKSSTATEDGISLLNGLLSSINSRSVPRRAHFSNMGLELGPNLKISVSGYLLFKRQEPARSCFVWLGGEKPQIAKGVTTQIADDTARTIEKAEIRKAYKFGGDQVAFTPEEQKGLRDFGEPVIRIIGFKPLSALPFWANTKHPLFIYPSEEDYVGSTRVFSALYQKLLRDKKVALVWFIARKTAGPVLGAMMAGEGTVDENGVQKFPPGMWIIPLPFADDIRQNPEATCQVAPEPLIDQMRTIVQQLQLPKGCYEPQKYPNPCEFPNRVPKWKRRLISLALQWHYRILQALALDEDLPEKPEDKTLPKYRQIDKRAGDYVLSWADELEKQYAKIPAAPLGPKSTLAKRPAKDRAAPDSADQAGRASKKVKADEGPDDIRAIVQGHYEKGTLSKLTVVALKEFMISHGLSSAGKKADLVERVEEFLDAK</sequence>
<evidence type="ECO:0000256" key="8">
    <source>
        <dbReference type="ARBA" id="ARBA00022741"/>
    </source>
</evidence>
<evidence type="ECO:0000256" key="12">
    <source>
        <dbReference type="ARBA" id="ARBA00022840"/>
    </source>
</evidence>
<keyword evidence="13" id="KW-0779">Telomere</keyword>
<dbReference type="InterPro" id="IPR047087">
    <property type="entry name" value="KU70_core_dom"/>
</dbReference>
<dbReference type="Pfam" id="PF03731">
    <property type="entry name" value="Ku_N"/>
    <property type="match status" value="1"/>
</dbReference>
<accession>A0A2T5LU14</accession>
<dbReference type="SUPFAM" id="SSF68906">
    <property type="entry name" value="SAP domain"/>
    <property type="match status" value="1"/>
</dbReference>
<dbReference type="AlphaFoldDB" id="A0A2T5LU14"/>
<dbReference type="InterPro" id="IPR006165">
    <property type="entry name" value="Ku70"/>
</dbReference>
<dbReference type="Pfam" id="PF02735">
    <property type="entry name" value="Ku"/>
    <property type="match status" value="1"/>
</dbReference>
<dbReference type="GO" id="GO:0003684">
    <property type="term" value="F:damaged DNA binding"/>
    <property type="evidence" value="ECO:0007669"/>
    <property type="project" value="InterPro"/>
</dbReference>
<dbReference type="InterPro" id="IPR036361">
    <property type="entry name" value="SAP_dom_sf"/>
</dbReference>
<keyword evidence="14" id="KW-0238">DNA-binding</keyword>
<evidence type="ECO:0000256" key="21">
    <source>
        <dbReference type="PIRSR" id="PIRSR003033-1"/>
    </source>
</evidence>
<dbReference type="GO" id="GO:0000723">
    <property type="term" value="P:telomere maintenance"/>
    <property type="evidence" value="ECO:0007669"/>
    <property type="project" value="InterPro"/>
</dbReference>
<dbReference type="InterPro" id="IPR027388">
    <property type="entry name" value="Ku70_bridge/pillars_dom_sf"/>
</dbReference>
<dbReference type="SUPFAM" id="SSF100939">
    <property type="entry name" value="SPOC domain-like"/>
    <property type="match status" value="1"/>
</dbReference>
<dbReference type="Gene3D" id="2.40.290.10">
    <property type="match status" value="1"/>
</dbReference>
<evidence type="ECO:0000256" key="14">
    <source>
        <dbReference type="ARBA" id="ARBA00023125"/>
    </source>
</evidence>
<comment type="catalytic activity">
    <reaction evidence="20">
        <text>ATP + H2O = ADP + phosphate + H(+)</text>
        <dbReference type="Rhea" id="RHEA:13065"/>
        <dbReference type="ChEBI" id="CHEBI:15377"/>
        <dbReference type="ChEBI" id="CHEBI:15378"/>
        <dbReference type="ChEBI" id="CHEBI:30616"/>
        <dbReference type="ChEBI" id="CHEBI:43474"/>
        <dbReference type="ChEBI" id="CHEBI:456216"/>
        <dbReference type="EC" id="3.6.4.12"/>
    </reaction>
</comment>
<dbReference type="GO" id="GO:0000781">
    <property type="term" value="C:chromosome, telomeric region"/>
    <property type="evidence" value="ECO:0007669"/>
    <property type="project" value="UniProtKB-SubCell"/>
</dbReference>
<feature type="compositionally biased region" description="Acidic residues" evidence="22">
    <location>
        <begin position="11"/>
        <end position="21"/>
    </location>
</feature>
<evidence type="ECO:0000256" key="1">
    <source>
        <dbReference type="ARBA" id="ARBA00004123"/>
    </source>
</evidence>
<evidence type="ECO:0000256" key="6">
    <source>
        <dbReference type="ARBA" id="ARBA00021796"/>
    </source>
</evidence>
<evidence type="ECO:0000256" key="16">
    <source>
        <dbReference type="ARBA" id="ARBA00023204"/>
    </source>
</evidence>
<evidence type="ECO:0000256" key="7">
    <source>
        <dbReference type="ARBA" id="ARBA00022454"/>
    </source>
</evidence>
<keyword evidence="8" id="KW-0547">Nucleotide-binding</keyword>
<dbReference type="Gene3D" id="1.10.1600.10">
    <property type="match status" value="1"/>
</dbReference>
<dbReference type="InterPro" id="IPR016194">
    <property type="entry name" value="SPOC-like_C_dom_sf"/>
</dbReference>
<dbReference type="NCBIfam" id="TIGR00578">
    <property type="entry name" value="ku70"/>
    <property type="match status" value="1"/>
</dbReference>
<comment type="similarity">
    <text evidence="3">Belongs to the ku70 family.</text>
</comment>
<dbReference type="Gene3D" id="3.40.50.410">
    <property type="entry name" value="von Willebrand factor, type A domain"/>
    <property type="match status" value="1"/>
</dbReference>
<dbReference type="CDD" id="cd00788">
    <property type="entry name" value="KU70"/>
    <property type="match status" value="1"/>
</dbReference>
<comment type="subunit">
    <text evidence="4">Heterodimer of Ku70 and Ku80.</text>
</comment>
<dbReference type="InterPro" id="IPR003034">
    <property type="entry name" value="SAP_dom"/>
</dbReference>
<evidence type="ECO:0000256" key="19">
    <source>
        <dbReference type="ARBA" id="ARBA00031811"/>
    </source>
</evidence>
<evidence type="ECO:0000256" key="18">
    <source>
        <dbReference type="ARBA" id="ARBA00024890"/>
    </source>
</evidence>
<feature type="region of interest" description="Disordered" evidence="22">
    <location>
        <begin position="1"/>
        <end position="24"/>
    </location>
</feature>
<dbReference type="InterPro" id="IPR036465">
    <property type="entry name" value="vWFA_dom_sf"/>
</dbReference>
<evidence type="ECO:0000256" key="13">
    <source>
        <dbReference type="ARBA" id="ARBA00022895"/>
    </source>
</evidence>
<keyword evidence="9" id="KW-0227">DNA damage</keyword>
<dbReference type="Gene3D" id="1.10.720.30">
    <property type="entry name" value="SAP domain"/>
    <property type="match status" value="1"/>
</dbReference>
<dbReference type="InterPro" id="IPR005161">
    <property type="entry name" value="Ku_N"/>
</dbReference>
<evidence type="ECO:0000256" key="9">
    <source>
        <dbReference type="ARBA" id="ARBA00022763"/>
    </source>
</evidence>
<dbReference type="SMART" id="SM00513">
    <property type="entry name" value="SAP"/>
    <property type="match status" value="1"/>
</dbReference>
<evidence type="ECO:0000313" key="24">
    <source>
        <dbReference type="EMBL" id="PTU19779.1"/>
    </source>
</evidence>
<dbReference type="OrthoDB" id="3249161at2759"/>
<keyword evidence="7" id="KW-0158">Chromosome</keyword>
<protein>
    <recommendedName>
        <fullName evidence="6">ATP-dependent DNA helicase II subunit 1</fullName>
        <ecNumber evidence="5">3.6.4.12</ecNumber>
    </recommendedName>
    <alternativeName>
        <fullName evidence="19">ATP-dependent DNA helicase II subunit Ku70</fullName>
    </alternativeName>
</protein>
<name>A0A2T5LU14_9EURO</name>
<feature type="domain" description="SAP" evidence="23">
    <location>
        <begin position="637"/>
        <end position="671"/>
    </location>
</feature>
<dbReference type="PROSITE" id="PS50800">
    <property type="entry name" value="SAP"/>
    <property type="match status" value="1"/>
</dbReference>
<evidence type="ECO:0000256" key="22">
    <source>
        <dbReference type="SAM" id="MobiDB-lite"/>
    </source>
</evidence>
<dbReference type="SUPFAM" id="SSF53300">
    <property type="entry name" value="vWA-like"/>
    <property type="match status" value="1"/>
</dbReference>
<dbReference type="PANTHER" id="PTHR12604">
    <property type="entry name" value="KU AUTOANTIGEN DNA HELICASE"/>
    <property type="match status" value="1"/>
</dbReference>
<dbReference type="EC" id="3.6.4.12" evidence="5"/>
<evidence type="ECO:0000256" key="2">
    <source>
        <dbReference type="ARBA" id="ARBA00004574"/>
    </source>
</evidence>
<feature type="active site" description="Schiff-base intermediate with DNA; for 5'-deoxyribose-5-phosphate lyase activity" evidence="21">
    <location>
        <position position="25"/>
    </location>
</feature>
<gene>
    <name evidence="24" type="ORF">P175DRAFT_0480302</name>
</gene>
<organism evidence="24 25">
    <name type="scientific">Aspergillus ochraceoroseus IBT 24754</name>
    <dbReference type="NCBI Taxonomy" id="1392256"/>
    <lineage>
        <taxon>Eukaryota</taxon>
        <taxon>Fungi</taxon>
        <taxon>Dikarya</taxon>
        <taxon>Ascomycota</taxon>
        <taxon>Pezizomycotina</taxon>
        <taxon>Eurotiomycetes</taxon>
        <taxon>Eurotiomycetidae</taxon>
        <taxon>Eurotiales</taxon>
        <taxon>Aspergillaceae</taxon>
        <taxon>Aspergillus</taxon>
        <taxon>Aspergillus subgen. Nidulantes</taxon>
    </lineage>
</organism>
<dbReference type="PANTHER" id="PTHR12604:SF2">
    <property type="entry name" value="X-RAY REPAIR CROSS-COMPLEMENTING PROTEIN 6"/>
    <property type="match status" value="1"/>
</dbReference>
<keyword evidence="12" id="KW-0067">ATP-binding</keyword>
<dbReference type="CDD" id="cd01458">
    <property type="entry name" value="vWA_ku"/>
    <property type="match status" value="1"/>
</dbReference>
<evidence type="ECO:0000256" key="10">
    <source>
        <dbReference type="ARBA" id="ARBA00022801"/>
    </source>
</evidence>
<dbReference type="PIRSF" id="PIRSF003033">
    <property type="entry name" value="Ku70"/>
    <property type="match status" value="1"/>
</dbReference>
<evidence type="ECO:0000313" key="25">
    <source>
        <dbReference type="Proteomes" id="UP000244073"/>
    </source>
</evidence>
<evidence type="ECO:0000256" key="5">
    <source>
        <dbReference type="ARBA" id="ARBA00012551"/>
    </source>
</evidence>
<reference evidence="24 25" key="1">
    <citation type="journal article" date="2018" name="Proc. Natl. Acad. Sci. U.S.A.">
        <title>Linking secondary metabolites to gene clusters through genome sequencing of six diverse Aspergillus species.</title>
        <authorList>
            <person name="Kaerboelling I."/>
            <person name="Vesth T.C."/>
            <person name="Frisvad J.C."/>
            <person name="Nybo J.L."/>
            <person name="Theobald S."/>
            <person name="Kuo A."/>
            <person name="Bowyer P."/>
            <person name="Matsuda Y."/>
            <person name="Mondo S."/>
            <person name="Lyhne E.K."/>
            <person name="Kogle M.E."/>
            <person name="Clum A."/>
            <person name="Lipzen A."/>
            <person name="Salamov A."/>
            <person name="Ngan C.Y."/>
            <person name="Daum C."/>
            <person name="Chiniquy J."/>
            <person name="Barry K."/>
            <person name="LaButti K."/>
            <person name="Haridas S."/>
            <person name="Simmons B.A."/>
            <person name="Magnuson J.K."/>
            <person name="Mortensen U.H."/>
            <person name="Larsen T.O."/>
            <person name="Grigoriev I.V."/>
            <person name="Baker S.E."/>
            <person name="Andersen M.R."/>
        </authorList>
    </citation>
    <scope>NUCLEOTIDE SEQUENCE [LARGE SCALE GENOMIC DNA]</scope>
    <source>
        <strain evidence="24 25">IBT 24754</strain>
    </source>
</reference>
<dbReference type="GO" id="GO:0006303">
    <property type="term" value="P:double-strand break repair via nonhomologous end joining"/>
    <property type="evidence" value="ECO:0007669"/>
    <property type="project" value="InterPro"/>
</dbReference>
<dbReference type="GO" id="GO:0042162">
    <property type="term" value="F:telomeric DNA binding"/>
    <property type="evidence" value="ECO:0007669"/>
    <property type="project" value="InterPro"/>
</dbReference>
<comment type="function">
    <text evidence="18">Single-stranded DNA-dependent ATP-dependent helicase. Involved in non-homologous end joining (NHEJ) DNA double strand break repair. DNA-binding is sequence-independent but has a high affinity to nicks in double-stranded DNA and to the ends of duplex DNA. Binds to naturally occurring chromosomal ends, and therefore provides chromosomal end protection. Required also for telomere recombination to repair telomeric ends in the absence of telomerase. KU70, of the KU70/KU80 heterodimer, binds to the stem loop of TLC1, the RNA component of telomerase. Involved in telomere maintenance. Interacts with telomeric repeats and subtelomeric sequences thereby controlling telomere length and protecting against subtelomeric rearrangement. Maintains telomeric chromatin, which is involved in silencing the expression of genes located at the telomere. Required for mating-type switching.</text>
</comment>
<dbReference type="InterPro" id="IPR005160">
    <property type="entry name" value="Ku_C"/>
</dbReference>
<evidence type="ECO:0000256" key="17">
    <source>
        <dbReference type="ARBA" id="ARBA00023242"/>
    </source>
</evidence>
<dbReference type="GO" id="GO:0003678">
    <property type="term" value="F:DNA helicase activity"/>
    <property type="evidence" value="ECO:0007669"/>
    <property type="project" value="UniProtKB-EC"/>
</dbReference>
<keyword evidence="15" id="KW-0233">DNA recombination</keyword>
<dbReference type="GO" id="GO:0016787">
    <property type="term" value="F:hydrolase activity"/>
    <property type="evidence" value="ECO:0007669"/>
    <property type="project" value="UniProtKB-KW"/>
</dbReference>
<dbReference type="GeneID" id="63812312"/>
<evidence type="ECO:0000256" key="3">
    <source>
        <dbReference type="ARBA" id="ARBA00005240"/>
    </source>
</evidence>
<keyword evidence="16" id="KW-0234">DNA repair</keyword>
<dbReference type="SMART" id="SM00559">
    <property type="entry name" value="Ku78"/>
    <property type="match status" value="1"/>
</dbReference>
<keyword evidence="17" id="KW-0539">Nucleus</keyword>
<dbReference type="Gene3D" id="4.10.970.10">
    <property type="entry name" value="Ku70, bridge and pillars"/>
    <property type="match status" value="1"/>
</dbReference>
<keyword evidence="11" id="KW-0347">Helicase</keyword>
<proteinExistence type="inferred from homology"/>
<dbReference type="FunFam" id="3.40.50.410:FF:000071">
    <property type="entry name" value="ATP-dependent DNA helicase II subunit 1"/>
    <property type="match status" value="1"/>
</dbReference>
<comment type="caution">
    <text evidence="24">The sequence shown here is derived from an EMBL/GenBank/DDBJ whole genome shotgun (WGS) entry which is preliminary data.</text>
</comment>
<dbReference type="GO" id="GO:0005524">
    <property type="term" value="F:ATP binding"/>
    <property type="evidence" value="ECO:0007669"/>
    <property type="project" value="UniProtKB-KW"/>
</dbReference>
<dbReference type="FunFam" id="4.10.970.10:FF:000003">
    <property type="entry name" value="ATP-dependent DNA helicase II subunit 1"/>
    <property type="match status" value="1"/>
</dbReference>
<dbReference type="Pfam" id="PF02037">
    <property type="entry name" value="SAP"/>
    <property type="match status" value="1"/>
</dbReference>
<dbReference type="VEuPathDB" id="FungiDB:P175DRAFT_0480302"/>
<comment type="subcellular location">
    <subcellularLocation>
        <location evidence="2">Chromosome</location>
        <location evidence="2">Telomere</location>
    </subcellularLocation>
    <subcellularLocation>
        <location evidence="1">Nucleus</location>
    </subcellularLocation>
</comment>
<keyword evidence="10" id="KW-0378">Hydrolase</keyword>
<dbReference type="GO" id="GO:0003690">
    <property type="term" value="F:double-stranded DNA binding"/>
    <property type="evidence" value="ECO:0007669"/>
    <property type="project" value="TreeGrafter"/>
</dbReference>
<feature type="compositionally biased region" description="Basic and acidic residues" evidence="22">
    <location>
        <begin position="1"/>
        <end position="10"/>
    </location>
</feature>
<dbReference type="GO" id="GO:0043564">
    <property type="term" value="C:Ku70:Ku80 complex"/>
    <property type="evidence" value="ECO:0007669"/>
    <property type="project" value="InterPro"/>
</dbReference>
<dbReference type="Proteomes" id="UP000244073">
    <property type="component" value="Unassembled WGS sequence"/>
</dbReference>
<evidence type="ECO:0000256" key="15">
    <source>
        <dbReference type="ARBA" id="ARBA00023172"/>
    </source>
</evidence>
<dbReference type="InterPro" id="IPR006164">
    <property type="entry name" value="DNA_bd_Ku70/Ku80"/>
</dbReference>
<dbReference type="RefSeq" id="XP_040751171.1">
    <property type="nucleotide sequence ID" value="XM_040895430.1"/>
</dbReference>
<dbReference type="FunFam" id="1.10.1600.10:FF:000004">
    <property type="entry name" value="ATP-dependent DNA helicase II subunit 1"/>
    <property type="match status" value="1"/>
</dbReference>
<dbReference type="GO" id="GO:0006310">
    <property type="term" value="P:DNA recombination"/>
    <property type="evidence" value="ECO:0007669"/>
    <property type="project" value="UniProtKB-KW"/>
</dbReference>
<dbReference type="Pfam" id="PF03730">
    <property type="entry name" value="Ku_C"/>
    <property type="match status" value="1"/>
</dbReference>
<evidence type="ECO:0000256" key="11">
    <source>
        <dbReference type="ARBA" id="ARBA00022806"/>
    </source>
</evidence>
<evidence type="ECO:0000259" key="23">
    <source>
        <dbReference type="PROSITE" id="PS50800"/>
    </source>
</evidence>
<dbReference type="FunFam" id="2.40.290.10:FF:000001">
    <property type="entry name" value="X-ray repair cross complementing 6"/>
    <property type="match status" value="1"/>
</dbReference>
<evidence type="ECO:0000256" key="4">
    <source>
        <dbReference type="ARBA" id="ARBA00011584"/>
    </source>
</evidence>